<feature type="compositionally biased region" description="Low complexity" evidence="9">
    <location>
        <begin position="281"/>
        <end position="291"/>
    </location>
</feature>
<dbReference type="InterPro" id="IPR018704">
    <property type="entry name" value="SecYEG/CpoB_TPR"/>
</dbReference>
<feature type="compositionally biased region" description="Low complexity" evidence="9">
    <location>
        <begin position="226"/>
        <end position="243"/>
    </location>
</feature>
<comment type="caution">
    <text evidence="12">The sequence shown here is derived from an EMBL/GenBank/DDBJ whole genome shotgun (WGS) entry which is preliminary data.</text>
</comment>
<keyword evidence="13" id="KW-1185">Reference proteome</keyword>
<evidence type="ECO:0000313" key="12">
    <source>
        <dbReference type="EMBL" id="KAB0680255.1"/>
    </source>
</evidence>
<evidence type="ECO:0000256" key="9">
    <source>
        <dbReference type="SAM" id="MobiDB-lite"/>
    </source>
</evidence>
<evidence type="ECO:0000313" key="13">
    <source>
        <dbReference type="Proteomes" id="UP000432089"/>
    </source>
</evidence>
<proteinExistence type="inferred from homology"/>
<evidence type="ECO:0000256" key="7">
    <source>
        <dbReference type="ARBA" id="ARBA00024197"/>
    </source>
</evidence>
<evidence type="ECO:0000256" key="8">
    <source>
        <dbReference type="ARBA" id="ARBA00024235"/>
    </source>
</evidence>
<evidence type="ECO:0000256" key="5">
    <source>
        <dbReference type="ARBA" id="ARBA00023136"/>
    </source>
</evidence>
<keyword evidence="2" id="KW-1003">Cell membrane</keyword>
<reference evidence="12 13" key="1">
    <citation type="submission" date="2019-09" db="EMBL/GenBank/DDBJ databases">
        <title>YIM 132180 draft genome.</title>
        <authorList>
            <person name="Zhang K."/>
        </authorList>
    </citation>
    <scope>NUCLEOTIDE SEQUENCE [LARGE SCALE GENOMIC DNA]</scope>
    <source>
        <strain evidence="12 13">YIM 132180</strain>
    </source>
</reference>
<dbReference type="GO" id="GO:0005886">
    <property type="term" value="C:plasma membrane"/>
    <property type="evidence" value="ECO:0007669"/>
    <property type="project" value="UniProtKB-SubCell"/>
</dbReference>
<feature type="transmembrane region" description="Helical" evidence="10">
    <location>
        <begin position="27"/>
        <end position="48"/>
    </location>
</feature>
<dbReference type="GO" id="GO:0044877">
    <property type="term" value="F:protein-containing complex binding"/>
    <property type="evidence" value="ECO:0007669"/>
    <property type="project" value="InterPro"/>
</dbReference>
<dbReference type="Pfam" id="PF09976">
    <property type="entry name" value="TPR_21"/>
    <property type="match status" value="1"/>
</dbReference>
<dbReference type="InterPro" id="IPR011990">
    <property type="entry name" value="TPR-like_helical_dom_sf"/>
</dbReference>
<dbReference type="Proteomes" id="UP000432089">
    <property type="component" value="Unassembled WGS sequence"/>
</dbReference>
<dbReference type="EMBL" id="VZDO01000005">
    <property type="protein sequence ID" value="KAB0680255.1"/>
    <property type="molecule type" value="Genomic_DNA"/>
</dbReference>
<dbReference type="InterPro" id="IPR026039">
    <property type="entry name" value="YfgM"/>
</dbReference>
<comment type="similarity">
    <text evidence="7">Belongs to the YfgM family.</text>
</comment>
<evidence type="ECO:0000256" key="4">
    <source>
        <dbReference type="ARBA" id="ARBA00022989"/>
    </source>
</evidence>
<evidence type="ECO:0000256" key="6">
    <source>
        <dbReference type="ARBA" id="ARBA00023186"/>
    </source>
</evidence>
<protein>
    <recommendedName>
        <fullName evidence="8">Ancillary SecYEG translocon subunit</fullName>
    </recommendedName>
</protein>
<evidence type="ECO:0000256" key="3">
    <source>
        <dbReference type="ARBA" id="ARBA00022692"/>
    </source>
</evidence>
<keyword evidence="3 10" id="KW-0812">Transmembrane</keyword>
<evidence type="ECO:0000256" key="10">
    <source>
        <dbReference type="SAM" id="Phobius"/>
    </source>
</evidence>
<evidence type="ECO:0000259" key="11">
    <source>
        <dbReference type="Pfam" id="PF09976"/>
    </source>
</evidence>
<evidence type="ECO:0000256" key="1">
    <source>
        <dbReference type="ARBA" id="ARBA00004401"/>
    </source>
</evidence>
<dbReference type="PANTHER" id="PTHR38035:SF1">
    <property type="entry name" value="ANCILLARY SECYEG TRANSLOCON SUBUNIT"/>
    <property type="match status" value="1"/>
</dbReference>
<feature type="region of interest" description="Disordered" evidence="9">
    <location>
        <begin position="226"/>
        <end position="291"/>
    </location>
</feature>
<organism evidence="12 13">
    <name type="scientific">Plantimonas leprariae</name>
    <dbReference type="NCBI Taxonomy" id="2615207"/>
    <lineage>
        <taxon>Bacteria</taxon>
        <taxon>Pseudomonadati</taxon>
        <taxon>Pseudomonadota</taxon>
        <taxon>Alphaproteobacteria</taxon>
        <taxon>Hyphomicrobiales</taxon>
        <taxon>Aurantimonadaceae</taxon>
        <taxon>Plantimonas</taxon>
    </lineage>
</organism>
<keyword evidence="5 10" id="KW-0472">Membrane</keyword>
<evidence type="ECO:0000256" key="2">
    <source>
        <dbReference type="ARBA" id="ARBA00022475"/>
    </source>
</evidence>
<name>A0A7V7PQ92_9HYPH</name>
<sequence length="291" mass="30290">MMSDETFFREVNEEIRQQRVHDLWKRFGRLILAAAVLAVIAAGAYVAWREYQLSKANAAGDRFTAAVDLADQNKPDEALKQLQAIAADGFGSYPQLATLRIASIHARQGDAKAALEGFDKVANDANAPKSLRDIASIRAGYVLVDTGSLDDVRARVERLSGDAEPLRYAAREALGLAAWKAGKLDDAKRFLQANRDDPRTPQGIALRTNVVLALAEAGTTPETAAAEAATAPAAAPAPAAALPDTPIPLDLSSPPGSPEPTEAAPDAGIPPAAPEAPAPAAPAGAPAAPSN</sequence>
<comment type="subcellular location">
    <subcellularLocation>
        <location evidence="1">Cell membrane</location>
        <topology evidence="1">Single-pass type II membrane protein</topology>
    </subcellularLocation>
</comment>
<gene>
    <name evidence="12" type="ORF">F6X38_08735</name>
</gene>
<feature type="domain" description="Ancillary SecYEG translocon subunit/Cell division coordinator CpoB TPR" evidence="11">
    <location>
        <begin position="23"/>
        <end position="189"/>
    </location>
</feature>
<dbReference type="PANTHER" id="PTHR38035">
    <property type="entry name" value="UPF0070 PROTEIN YFGM"/>
    <property type="match status" value="1"/>
</dbReference>
<dbReference type="Gene3D" id="1.25.40.10">
    <property type="entry name" value="Tetratricopeptide repeat domain"/>
    <property type="match status" value="1"/>
</dbReference>
<accession>A0A7V7PQ92</accession>
<dbReference type="AlphaFoldDB" id="A0A7V7PQ92"/>
<keyword evidence="6" id="KW-0143">Chaperone</keyword>
<feature type="compositionally biased region" description="Pro residues" evidence="9">
    <location>
        <begin position="271"/>
        <end position="280"/>
    </location>
</feature>
<keyword evidence="4 10" id="KW-1133">Transmembrane helix</keyword>